<feature type="chain" id="PRO_5017957024" evidence="1">
    <location>
        <begin position="26"/>
        <end position="265"/>
    </location>
</feature>
<sequence>MLRILIKYMKFKLLFFLLAVFFLSACGTAGKATKSAKKVSSIEDVITYHNKATPNFNTLAARVQVVYEDEKKSQSITASLRMEKDKIIWIKASILGITLAKVLITPDRVQYYESISGSYFDGDFTLLSEVLGTDIDFEKAQNILLGQSVFALNARSYNVKLLQARYKILPKQQQAEFIVSLFLNQENFKVHSESVAQPSKNRLLTVNYGEYQEIDGSFFPSEIKINASENEDKTRIELNYKKIDLNVSINFPFDIPNGYEEIQLR</sequence>
<comment type="caution">
    <text evidence="2">The sequence shown here is derived from an EMBL/GenBank/DDBJ whole genome shotgun (WGS) entry which is preliminary data.</text>
</comment>
<evidence type="ECO:0000313" key="2">
    <source>
        <dbReference type="EMBL" id="RMA65943.1"/>
    </source>
</evidence>
<dbReference type="InterPro" id="IPR025634">
    <property type="entry name" value="DUF4292"/>
</dbReference>
<dbReference type="Gene3D" id="2.50.20.10">
    <property type="entry name" value="Lipoprotein localisation LolA/LolB/LppX"/>
    <property type="match status" value="1"/>
</dbReference>
<protein>
    <submittedName>
        <fullName evidence="2">Uncharacterized protein DUF4292</fullName>
    </submittedName>
</protein>
<keyword evidence="1" id="KW-0732">Signal</keyword>
<organism evidence="2 3">
    <name type="scientific">Ulvibacter antarcticus</name>
    <dbReference type="NCBI Taxonomy" id="442714"/>
    <lineage>
        <taxon>Bacteria</taxon>
        <taxon>Pseudomonadati</taxon>
        <taxon>Bacteroidota</taxon>
        <taxon>Flavobacteriia</taxon>
        <taxon>Flavobacteriales</taxon>
        <taxon>Flavobacteriaceae</taxon>
        <taxon>Ulvibacter</taxon>
    </lineage>
</organism>
<dbReference type="EMBL" id="REFC01000011">
    <property type="protein sequence ID" value="RMA65943.1"/>
    <property type="molecule type" value="Genomic_DNA"/>
</dbReference>
<dbReference type="PROSITE" id="PS51257">
    <property type="entry name" value="PROKAR_LIPOPROTEIN"/>
    <property type="match status" value="1"/>
</dbReference>
<proteinExistence type="predicted"/>
<keyword evidence="3" id="KW-1185">Reference proteome</keyword>
<feature type="signal peptide" evidence="1">
    <location>
        <begin position="1"/>
        <end position="25"/>
    </location>
</feature>
<evidence type="ECO:0000313" key="3">
    <source>
        <dbReference type="Proteomes" id="UP000271339"/>
    </source>
</evidence>
<reference evidence="2 3" key="1">
    <citation type="submission" date="2018-10" db="EMBL/GenBank/DDBJ databases">
        <title>Genomic Encyclopedia of Archaeal and Bacterial Type Strains, Phase II (KMG-II): from individual species to whole genera.</title>
        <authorList>
            <person name="Goeker M."/>
        </authorList>
    </citation>
    <scope>NUCLEOTIDE SEQUENCE [LARGE SCALE GENOMIC DNA]</scope>
    <source>
        <strain evidence="2 3">DSM 23424</strain>
    </source>
</reference>
<dbReference type="AlphaFoldDB" id="A0A3L9YZD9"/>
<dbReference type="OrthoDB" id="849114at2"/>
<accession>A0A3L9YZD9</accession>
<gene>
    <name evidence="2" type="ORF">BXY75_0359</name>
</gene>
<dbReference type="Pfam" id="PF14125">
    <property type="entry name" value="DUF4292"/>
    <property type="match status" value="1"/>
</dbReference>
<name>A0A3L9YZD9_9FLAO</name>
<evidence type="ECO:0000256" key="1">
    <source>
        <dbReference type="SAM" id="SignalP"/>
    </source>
</evidence>
<dbReference type="Proteomes" id="UP000271339">
    <property type="component" value="Unassembled WGS sequence"/>
</dbReference>